<keyword evidence="2" id="KW-1185">Reference proteome</keyword>
<comment type="caution">
    <text evidence="1">The sequence shown here is derived from an EMBL/GenBank/DDBJ whole genome shotgun (WGS) entry which is preliminary data.</text>
</comment>
<dbReference type="EMBL" id="JAYWLU010000010">
    <property type="protein sequence ID" value="MEX3595139.1"/>
    <property type="molecule type" value="Genomic_DNA"/>
</dbReference>
<protein>
    <submittedName>
        <fullName evidence="1">Uncharacterized protein</fullName>
    </submittedName>
</protein>
<organism evidence="1 2">
    <name type="scientific">Kocuria carniphila</name>
    <dbReference type="NCBI Taxonomy" id="262208"/>
    <lineage>
        <taxon>Bacteria</taxon>
        <taxon>Bacillati</taxon>
        <taxon>Actinomycetota</taxon>
        <taxon>Actinomycetes</taxon>
        <taxon>Micrococcales</taxon>
        <taxon>Micrococcaceae</taxon>
        <taxon>Kocuria</taxon>
    </lineage>
</organism>
<sequence length="320" mass="32790">MVVLDVASVDLRVEEREPARDAVLLRCEQVEGHGSGVVSLHELLALIVEPVAFDLVRLALLLGDGVEPVELAGDQFAERGDDVFGYLDVAVVVLDGGFDVGHEHGLAFAVGALGVPSGAHEVGVDDPAAALGVGQCQPGPAPPAVQAAFEVVVMGLGLLPGRLMCGEHGLDPVPDLGRDDWFVQAVVAGAPEANAALVVGVGEHLVDRGQHRRLRGPLGCGRGGQAAVDEFFAQADRGVVPGGVRLECPLDQGRPVGVHGDGADLAPEFVAGGDVEVAHRGLAVGAAVERLLVHAFGDLAGEVAGVELRDGGHDAVQQHP</sequence>
<accession>A0ABV3V5B3</accession>
<evidence type="ECO:0000313" key="2">
    <source>
        <dbReference type="Proteomes" id="UP001558481"/>
    </source>
</evidence>
<reference evidence="1 2" key="1">
    <citation type="journal article" date="2024" name="Fungal Genet. Biol.">
        <title>The porcine skin microbiome exhibits broad fungal antagonism.</title>
        <authorList>
            <person name="De La Cruz K.F."/>
            <person name="Townsend E.C."/>
            <person name="Alex Cheong J.Z."/>
            <person name="Salamzade R."/>
            <person name="Liu A."/>
            <person name="Sandstrom S."/>
            <person name="Davila E."/>
            <person name="Huang L."/>
            <person name="Xu K.H."/>
            <person name="Wu S.Y."/>
            <person name="Meudt J.J."/>
            <person name="Shanmuganayagam D."/>
            <person name="Gibson A.L.F."/>
            <person name="Kalan L.R."/>
        </authorList>
    </citation>
    <scope>NUCLEOTIDE SEQUENCE [LARGE SCALE GENOMIC DNA]</scope>
    <source>
        <strain evidence="1 2">LK2625</strain>
    </source>
</reference>
<gene>
    <name evidence="1" type="ORF">VVR66_10480</name>
</gene>
<name>A0ABV3V5B3_9MICC</name>
<evidence type="ECO:0000313" key="1">
    <source>
        <dbReference type="EMBL" id="MEX3595139.1"/>
    </source>
</evidence>
<proteinExistence type="predicted"/>
<dbReference type="Proteomes" id="UP001558481">
    <property type="component" value="Unassembled WGS sequence"/>
</dbReference>